<gene>
    <name evidence="1" type="ORF">SINV_13963</name>
</gene>
<proteinExistence type="predicted"/>
<name>E9J9Z2_SOLIN</name>
<feature type="non-terminal residue" evidence="1">
    <location>
        <position position="1"/>
    </location>
</feature>
<feature type="non-terminal residue" evidence="1">
    <location>
        <position position="130"/>
    </location>
</feature>
<accession>E9J9Z2</accession>
<organism>
    <name type="scientific">Solenopsis invicta</name>
    <name type="common">Red imported fire ant</name>
    <name type="synonym">Solenopsis wagneri</name>
    <dbReference type="NCBI Taxonomy" id="13686"/>
    <lineage>
        <taxon>Eukaryota</taxon>
        <taxon>Metazoa</taxon>
        <taxon>Ecdysozoa</taxon>
        <taxon>Arthropoda</taxon>
        <taxon>Hexapoda</taxon>
        <taxon>Insecta</taxon>
        <taxon>Pterygota</taxon>
        <taxon>Neoptera</taxon>
        <taxon>Endopterygota</taxon>
        <taxon>Hymenoptera</taxon>
        <taxon>Apocrita</taxon>
        <taxon>Aculeata</taxon>
        <taxon>Formicoidea</taxon>
        <taxon>Formicidae</taxon>
        <taxon>Myrmicinae</taxon>
        <taxon>Solenopsis</taxon>
    </lineage>
</organism>
<dbReference type="AlphaFoldDB" id="E9J9Z2"/>
<evidence type="ECO:0000313" key="1">
    <source>
        <dbReference type="EMBL" id="EFZ10364.1"/>
    </source>
</evidence>
<dbReference type="HOGENOM" id="CLU_1943488_0_0_1"/>
<dbReference type="EMBL" id="GL769617">
    <property type="protein sequence ID" value="EFZ10364.1"/>
    <property type="molecule type" value="Genomic_DNA"/>
</dbReference>
<sequence length="130" mass="14674">YHNTGPIVSIQTSTPQQLSQIDSGQLGRGQMQQQLNHIQRKLGEMMNTGFHSPHNVTPNQFLRQSPSPSAPSLARLLDTLNYMYGPSPNKSCRLGKIKKLLKILSSPNKRMPLDIMRSCPGKIRLQERRL</sequence>
<protein>
    <submittedName>
        <fullName evidence="1">Uncharacterized protein</fullName>
    </submittedName>
</protein>
<reference evidence="1" key="1">
    <citation type="journal article" date="2011" name="Proc. Natl. Acad. Sci. U.S.A.">
        <title>The genome of the fire ant Solenopsis invicta.</title>
        <authorList>
            <person name="Wurm Y."/>
            <person name="Wang J."/>
            <person name="Riba-Grognuz O."/>
            <person name="Corona M."/>
            <person name="Nygaard S."/>
            <person name="Hunt B.G."/>
            <person name="Ingram K.K."/>
            <person name="Falquet L."/>
            <person name="Nipitwattanaphon M."/>
            <person name="Gotzek D."/>
            <person name="Dijkstra M.B."/>
            <person name="Oettler J."/>
            <person name="Comtesse F."/>
            <person name="Shih C.J."/>
            <person name="Wu W.J."/>
            <person name="Yang C.C."/>
            <person name="Thomas J."/>
            <person name="Beaudoing E."/>
            <person name="Pradervand S."/>
            <person name="Flegel V."/>
            <person name="Cook E.D."/>
            <person name="Fabbretti R."/>
            <person name="Stockinger H."/>
            <person name="Long L."/>
            <person name="Farmerie W.G."/>
            <person name="Oakey J."/>
            <person name="Boomsma J.J."/>
            <person name="Pamilo P."/>
            <person name="Yi S.V."/>
            <person name="Heinze J."/>
            <person name="Goodisman M.A."/>
            <person name="Farinelli L."/>
            <person name="Harshman K."/>
            <person name="Hulo N."/>
            <person name="Cerutti L."/>
            <person name="Xenarios I."/>
            <person name="Shoemaker D."/>
            <person name="Keller L."/>
        </authorList>
    </citation>
    <scope>NUCLEOTIDE SEQUENCE [LARGE SCALE GENOMIC DNA]</scope>
</reference>